<protein>
    <submittedName>
        <fullName evidence="3">Uncharacterized protein</fullName>
    </submittedName>
</protein>
<name>A0A9P4TQJ8_CURKU</name>
<dbReference type="EMBL" id="SWKU01000001">
    <property type="protein sequence ID" value="KAF3010888.1"/>
    <property type="molecule type" value="Genomic_DNA"/>
</dbReference>
<evidence type="ECO:0000313" key="3">
    <source>
        <dbReference type="EMBL" id="KAF3010888.1"/>
    </source>
</evidence>
<feature type="chain" id="PRO_5040437414" evidence="2">
    <location>
        <begin position="19"/>
        <end position="100"/>
    </location>
</feature>
<sequence>MKFITTTTALLFAAVSLATPAPVTGPLTPQTLPEFRYALAGRAAAAVAAIPHLDIRASKPKGGSKGGNGTSSAATSVSPSEALMISALGLGIIEVVRLWT</sequence>
<feature type="signal peptide" evidence="2">
    <location>
        <begin position="1"/>
        <end position="18"/>
    </location>
</feature>
<feature type="region of interest" description="Disordered" evidence="1">
    <location>
        <begin position="56"/>
        <end position="77"/>
    </location>
</feature>
<keyword evidence="2" id="KW-0732">Signal</keyword>
<gene>
    <name evidence="3" type="ORF">E8E13_009672</name>
</gene>
<keyword evidence="4" id="KW-1185">Reference proteome</keyword>
<dbReference type="AlphaFoldDB" id="A0A9P4TQJ8"/>
<proteinExistence type="predicted"/>
<evidence type="ECO:0000256" key="1">
    <source>
        <dbReference type="SAM" id="MobiDB-lite"/>
    </source>
</evidence>
<dbReference type="Proteomes" id="UP000801428">
    <property type="component" value="Unassembled WGS sequence"/>
</dbReference>
<organism evidence="3 4">
    <name type="scientific">Curvularia kusanoi</name>
    <name type="common">Cochliobolus kusanoi</name>
    <dbReference type="NCBI Taxonomy" id="90978"/>
    <lineage>
        <taxon>Eukaryota</taxon>
        <taxon>Fungi</taxon>
        <taxon>Dikarya</taxon>
        <taxon>Ascomycota</taxon>
        <taxon>Pezizomycotina</taxon>
        <taxon>Dothideomycetes</taxon>
        <taxon>Pleosporomycetidae</taxon>
        <taxon>Pleosporales</taxon>
        <taxon>Pleosporineae</taxon>
        <taxon>Pleosporaceae</taxon>
        <taxon>Curvularia</taxon>
    </lineage>
</organism>
<reference evidence="3" key="1">
    <citation type="submission" date="2019-04" db="EMBL/GenBank/DDBJ databases">
        <title>Sequencing of skin fungus with MAO and IRED activity.</title>
        <authorList>
            <person name="Marsaioli A.J."/>
            <person name="Bonatto J.M.C."/>
            <person name="Reis Junior O."/>
        </authorList>
    </citation>
    <scope>NUCLEOTIDE SEQUENCE</scope>
    <source>
        <strain evidence="3">30M1</strain>
    </source>
</reference>
<accession>A0A9P4TQJ8</accession>
<comment type="caution">
    <text evidence="3">The sequence shown here is derived from an EMBL/GenBank/DDBJ whole genome shotgun (WGS) entry which is preliminary data.</text>
</comment>
<evidence type="ECO:0000313" key="4">
    <source>
        <dbReference type="Proteomes" id="UP000801428"/>
    </source>
</evidence>
<evidence type="ECO:0000256" key="2">
    <source>
        <dbReference type="SAM" id="SignalP"/>
    </source>
</evidence>